<organism evidence="2 3">
    <name type="scientific">Prevotella herbatica</name>
    <dbReference type="NCBI Taxonomy" id="2801997"/>
    <lineage>
        <taxon>Bacteria</taxon>
        <taxon>Pseudomonadati</taxon>
        <taxon>Bacteroidota</taxon>
        <taxon>Bacteroidia</taxon>
        <taxon>Bacteroidales</taxon>
        <taxon>Prevotellaceae</taxon>
        <taxon>Prevotella</taxon>
    </lineage>
</organism>
<evidence type="ECO:0000259" key="1">
    <source>
        <dbReference type="Pfam" id="PF08291"/>
    </source>
</evidence>
<dbReference type="Gene3D" id="3.30.1380.10">
    <property type="match status" value="1"/>
</dbReference>
<keyword evidence="3" id="KW-1185">Reference proteome</keyword>
<evidence type="ECO:0000313" key="2">
    <source>
        <dbReference type="EMBL" id="BCS84520.1"/>
    </source>
</evidence>
<dbReference type="RefSeq" id="WP_207154688.1">
    <property type="nucleotide sequence ID" value="NZ_AP024484.1"/>
</dbReference>
<dbReference type="Pfam" id="PF08291">
    <property type="entry name" value="Peptidase_M15_3"/>
    <property type="match status" value="1"/>
</dbReference>
<dbReference type="Proteomes" id="UP001319045">
    <property type="component" value="Chromosome"/>
</dbReference>
<feature type="domain" description="Peptidase M15A C-terminal" evidence="1">
    <location>
        <begin position="12"/>
        <end position="93"/>
    </location>
</feature>
<dbReference type="InterPro" id="IPR013230">
    <property type="entry name" value="Peptidase_M15A_C"/>
</dbReference>
<proteinExistence type="predicted"/>
<evidence type="ECO:0000313" key="3">
    <source>
        <dbReference type="Proteomes" id="UP001319045"/>
    </source>
</evidence>
<sequence length="142" mass="16526">MNLNLKKRISPHFIVGEVVKTCSEGIDTNIINNARRLAETCLEPVRNRINRPLIVNSWYRSRKYNAQVGGKRTSQHIRGEAVDLRLDADCWKIQLAQLVPLFKTYADYDQMIVESSPTAHWLHVSHTDRHANRHQYLQINTH</sequence>
<reference evidence="2 3" key="1">
    <citation type="journal article" date="2022" name="Int. J. Syst. Evol. Microbiol.">
        <title>Prevotella herbatica sp. nov., a plant polysaccharide-decomposing anaerobic bacterium isolated from a methanogenic reactor.</title>
        <authorList>
            <person name="Uek A."/>
            <person name="Tonouchi A."/>
            <person name="Kaku N."/>
            <person name="Ueki K."/>
        </authorList>
    </citation>
    <scope>NUCLEOTIDE SEQUENCE [LARGE SCALE GENOMIC DNA]</scope>
    <source>
        <strain evidence="2 3">WR041</strain>
    </source>
</reference>
<accession>A0ABM7NVJ8</accession>
<name>A0ABM7NVJ8_9BACT</name>
<protein>
    <recommendedName>
        <fullName evidence="1">Peptidase M15A C-terminal domain-containing protein</fullName>
    </recommendedName>
</protein>
<dbReference type="InterPro" id="IPR009045">
    <property type="entry name" value="Zn_M74/Hedgehog-like"/>
</dbReference>
<dbReference type="SUPFAM" id="SSF55166">
    <property type="entry name" value="Hedgehog/DD-peptidase"/>
    <property type="match status" value="1"/>
</dbReference>
<dbReference type="EMBL" id="AP024484">
    <property type="protein sequence ID" value="BCS84520.1"/>
    <property type="molecule type" value="Genomic_DNA"/>
</dbReference>
<gene>
    <name evidence="2" type="ORF">prwr041_04130</name>
</gene>